<dbReference type="Pfam" id="PF08625">
    <property type="entry name" value="Utp13"/>
    <property type="match status" value="1"/>
</dbReference>
<dbReference type="GO" id="GO:0032040">
    <property type="term" value="C:small-subunit processome"/>
    <property type="evidence" value="ECO:0007669"/>
    <property type="project" value="InterPro"/>
</dbReference>
<comment type="caution">
    <text evidence="8">The sequence shown here is derived from an EMBL/GenBank/DDBJ whole genome shotgun (WGS) entry which is preliminary data.</text>
</comment>
<keyword evidence="2 6" id="KW-0853">WD repeat</keyword>
<feature type="domain" description="U3 small nucleolar RNA-associated protein 13 C-terminal" evidence="7">
    <location>
        <begin position="719"/>
        <end position="867"/>
    </location>
</feature>
<dbReference type="Proteomes" id="UP000076584">
    <property type="component" value="Unassembled WGS sequence"/>
</dbReference>
<dbReference type="GO" id="GO:0030686">
    <property type="term" value="C:90S preribosome"/>
    <property type="evidence" value="ECO:0007669"/>
    <property type="project" value="TreeGrafter"/>
</dbReference>
<evidence type="ECO:0000313" key="9">
    <source>
        <dbReference type="Proteomes" id="UP000076584"/>
    </source>
</evidence>
<reference evidence="8 9" key="1">
    <citation type="submission" date="2015-06" db="EMBL/GenBank/DDBJ databases">
        <title>Survival trade-offs in plant roots during colonization by closely related pathogenic and mutualistic fungi.</title>
        <authorList>
            <person name="Hacquard S."/>
            <person name="Kracher B."/>
            <person name="Hiruma K."/>
            <person name="Weinman A."/>
            <person name="Muench P."/>
            <person name="Garrido Oter R."/>
            <person name="Ver Loren van Themaat E."/>
            <person name="Dallerey J.-F."/>
            <person name="Damm U."/>
            <person name="Henrissat B."/>
            <person name="Lespinet O."/>
            <person name="Thon M."/>
            <person name="Kemen E."/>
            <person name="McHardy A.C."/>
            <person name="Schulze-Lefert P."/>
            <person name="O'Connell R.J."/>
        </authorList>
    </citation>
    <scope>NUCLEOTIDE SEQUENCE [LARGE SCALE GENOMIC DNA]</scope>
    <source>
        <strain evidence="8 9">MAFF 238704</strain>
    </source>
</reference>
<dbReference type="PROSITE" id="PS00678">
    <property type="entry name" value="WD_REPEATS_1"/>
    <property type="match status" value="2"/>
</dbReference>
<dbReference type="GO" id="GO:0000472">
    <property type="term" value="P:endonucleolytic cleavage to generate mature 5'-end of SSU-rRNA from (SSU-rRNA, 5.8S rRNA, LSU-rRNA)"/>
    <property type="evidence" value="ECO:0007669"/>
    <property type="project" value="TreeGrafter"/>
</dbReference>
<protein>
    <submittedName>
        <fullName evidence="8">U3 small nucleolar rna-associated protein</fullName>
    </submittedName>
</protein>
<feature type="repeat" description="WD" evidence="6">
    <location>
        <begin position="106"/>
        <end position="147"/>
    </location>
</feature>
<dbReference type="InterPro" id="IPR020472">
    <property type="entry name" value="WD40_PAC1"/>
</dbReference>
<dbReference type="EMBL" id="LFIW01001537">
    <property type="protein sequence ID" value="KZL81915.1"/>
    <property type="molecule type" value="Genomic_DNA"/>
</dbReference>
<evidence type="ECO:0000256" key="3">
    <source>
        <dbReference type="ARBA" id="ARBA00022737"/>
    </source>
</evidence>
<dbReference type="STRING" id="1573173.A0A161W4A7"/>
<feature type="repeat" description="WD" evidence="6">
    <location>
        <begin position="666"/>
        <end position="707"/>
    </location>
</feature>
<dbReference type="PRINTS" id="PR00320">
    <property type="entry name" value="GPROTEINBRPT"/>
</dbReference>
<proteinExistence type="predicted"/>
<dbReference type="PANTHER" id="PTHR19854">
    <property type="entry name" value="TRANSDUCIN BETA-LIKE 3"/>
    <property type="match status" value="1"/>
</dbReference>
<organism evidence="8 9">
    <name type="scientific">Colletotrichum incanum</name>
    <name type="common">Soybean anthracnose fungus</name>
    <dbReference type="NCBI Taxonomy" id="1573173"/>
    <lineage>
        <taxon>Eukaryota</taxon>
        <taxon>Fungi</taxon>
        <taxon>Dikarya</taxon>
        <taxon>Ascomycota</taxon>
        <taxon>Pezizomycotina</taxon>
        <taxon>Sordariomycetes</taxon>
        <taxon>Hypocreomycetidae</taxon>
        <taxon>Glomerellales</taxon>
        <taxon>Glomerellaceae</taxon>
        <taxon>Colletotrichum</taxon>
        <taxon>Colletotrichum spaethianum species complex</taxon>
    </lineage>
</organism>
<dbReference type="CDD" id="cd00200">
    <property type="entry name" value="WD40"/>
    <property type="match status" value="2"/>
</dbReference>
<evidence type="ECO:0000313" key="8">
    <source>
        <dbReference type="EMBL" id="KZL81915.1"/>
    </source>
</evidence>
<dbReference type="Gene3D" id="2.130.10.10">
    <property type="entry name" value="YVTN repeat-like/Quinoprotein amine dehydrogenase"/>
    <property type="match status" value="5"/>
</dbReference>
<dbReference type="InterPro" id="IPR036322">
    <property type="entry name" value="WD40_repeat_dom_sf"/>
</dbReference>
<gene>
    <name evidence="8" type="ORF">CI238_06454</name>
</gene>
<dbReference type="PROSITE" id="PS50082">
    <property type="entry name" value="WD_REPEATS_2"/>
    <property type="match status" value="8"/>
</dbReference>
<evidence type="ECO:0000256" key="2">
    <source>
        <dbReference type="ARBA" id="ARBA00022574"/>
    </source>
</evidence>
<comment type="subcellular location">
    <subcellularLocation>
        <location evidence="1">Nucleus</location>
        <location evidence="1">Nucleolus</location>
    </subcellularLocation>
</comment>
<dbReference type="GO" id="GO:0034511">
    <property type="term" value="F:U3 snoRNA binding"/>
    <property type="evidence" value="ECO:0007669"/>
    <property type="project" value="TreeGrafter"/>
</dbReference>
<dbReference type="AlphaFoldDB" id="A0A161W4A7"/>
<evidence type="ECO:0000256" key="5">
    <source>
        <dbReference type="ARBA" id="ARBA00037338"/>
    </source>
</evidence>
<dbReference type="PROSITE" id="PS50294">
    <property type="entry name" value="WD_REPEATS_REGION"/>
    <property type="match status" value="5"/>
</dbReference>
<dbReference type="SUPFAM" id="SSF50978">
    <property type="entry name" value="WD40 repeat-like"/>
    <property type="match status" value="2"/>
</dbReference>
<dbReference type="SMART" id="SM00320">
    <property type="entry name" value="WD40"/>
    <property type="match status" value="11"/>
</dbReference>
<accession>A0A161W4A7</accession>
<evidence type="ECO:0000256" key="4">
    <source>
        <dbReference type="ARBA" id="ARBA00023242"/>
    </source>
</evidence>
<comment type="function">
    <text evidence="5">Component of the ASTRA complex involved in chromatin remodeling.</text>
</comment>
<sequence length="892" mass="97477">MASKQPFKTTFEPERVIRPIFTGGSVALDNGAKILATPLGEDAILTNPSNGKHLAKIEGDGEQISTLSLTPSGSHLVVCSRSLSMKIYALKTTEDGTIEAKLTRSLKPHGTPVVVLAVDRTSTLLATGGTDGAIKVWDIAGGYVTHTFRGPSVLVSALHFFEVAARSSEGEVEKAGKKGKKSKQAEEEVTATTNWRLVSGSQDGKVRVWDLHKRAVIANLDSHVSNVQGLDYSPKQHAIVSASRDKTIIWWDTKSWKIRKVVPCLELVEAVGFIDGGRLTYSAGAKGCLRIWDTDTGRELTKDQPAKAEAESIVSAVSHPELPFILCVQVDHTLALYKVPEKDATEGFMLEPFRRISGTHDSIIDLNYLLPDRSLLALATNAEDIRIVSVKDSESTYFGQDLALLKGHDDIIVSLDVDWSGYWIATGAKDNTARLWRVDPANNSFTCYATFTGHTESVGAVALPKQTPPESSVQFKDPLNHPPPFLFTGSQDQTVKKWEIPREVQSRRGGSRAVFTRKAHDKDINAMDVHPTSQLFASSSQDKMVKIWSVAEGEVQGILRGHRRGVWSVKFAPSGCPAIQGDEGQVAGKGVVLTGSADKTVKIWSLNDYTCIRTFEGHSNSVLKVVWLNMPKPEGKGKKQVQFASAGSDGLVKVWDANSGETETTLDNHEDRIWALAVNSADNTIVSGDGDSIVTLWKDTTSESQAAATEAAQKLIEQEQELENHIHHGSYRDAIVLALQLNHPGRLLSLFTSVVTSAPEPGSLCGLKAVDQVLATLSDEQIFTLLLRLRDWNTNARTAAVAQRILWTLVRSYPASKFSNLSIKGARGQKSLKEVLNALKVYTERHYRRTDELVDESYLVEYTLREMDSLAPAIEDVVMGNAIEAEGDAIMV</sequence>
<feature type="repeat" description="WD" evidence="6">
    <location>
        <begin position="197"/>
        <end position="219"/>
    </location>
</feature>
<keyword evidence="3" id="KW-0677">Repeat</keyword>
<dbReference type="PANTHER" id="PTHR19854:SF15">
    <property type="entry name" value="TRANSDUCIN BETA-LIKE PROTEIN 3"/>
    <property type="match status" value="1"/>
</dbReference>
<evidence type="ECO:0000256" key="6">
    <source>
        <dbReference type="PROSITE-ProRule" id="PRU00221"/>
    </source>
</evidence>
<dbReference type="InterPro" id="IPR015943">
    <property type="entry name" value="WD40/YVTN_repeat-like_dom_sf"/>
</dbReference>
<evidence type="ECO:0000259" key="7">
    <source>
        <dbReference type="Pfam" id="PF08625"/>
    </source>
</evidence>
<feature type="repeat" description="WD" evidence="6">
    <location>
        <begin position="643"/>
        <end position="665"/>
    </location>
</feature>
<name>A0A161W4A7_COLIC</name>
<keyword evidence="4" id="KW-0539">Nucleus</keyword>
<evidence type="ECO:0000256" key="1">
    <source>
        <dbReference type="ARBA" id="ARBA00004604"/>
    </source>
</evidence>
<dbReference type="InterPro" id="IPR013934">
    <property type="entry name" value="Utp13_C"/>
</dbReference>
<dbReference type="FunFam" id="2.130.10.10:FF:001009">
    <property type="entry name" value="Small nucleolar ribonucleoprotein complex subunit, putative"/>
    <property type="match status" value="1"/>
</dbReference>
<dbReference type="Pfam" id="PF00400">
    <property type="entry name" value="WD40"/>
    <property type="match status" value="9"/>
</dbReference>
<feature type="repeat" description="WD" evidence="6">
    <location>
        <begin position="592"/>
        <end position="614"/>
    </location>
</feature>
<feature type="repeat" description="WD" evidence="6">
    <location>
        <begin position="517"/>
        <end position="558"/>
    </location>
</feature>
<feature type="repeat" description="WD" evidence="6">
    <location>
        <begin position="405"/>
        <end position="446"/>
    </location>
</feature>
<feature type="repeat" description="WD" evidence="6">
    <location>
        <begin position="220"/>
        <end position="261"/>
    </location>
</feature>
<dbReference type="InterPro" id="IPR019775">
    <property type="entry name" value="WD40_repeat_CS"/>
</dbReference>
<dbReference type="GO" id="GO:0000480">
    <property type="term" value="P:endonucleolytic cleavage in 5'-ETS of tricistronic rRNA transcript (SSU-rRNA, 5.8S rRNA, LSU-rRNA)"/>
    <property type="evidence" value="ECO:0007669"/>
    <property type="project" value="TreeGrafter"/>
</dbReference>
<dbReference type="InterPro" id="IPR001680">
    <property type="entry name" value="WD40_rpt"/>
</dbReference>
<keyword evidence="9" id="KW-1185">Reference proteome</keyword>